<evidence type="ECO:0000256" key="1">
    <source>
        <dbReference type="ARBA" id="ARBA00000085"/>
    </source>
</evidence>
<proteinExistence type="predicted"/>
<dbReference type="SMART" id="SM00388">
    <property type="entry name" value="HisKA"/>
    <property type="match status" value="1"/>
</dbReference>
<dbReference type="InterPro" id="IPR052162">
    <property type="entry name" value="Sensor_kinase/Photoreceptor"/>
</dbReference>
<evidence type="ECO:0000256" key="4">
    <source>
        <dbReference type="ARBA" id="ARBA00022679"/>
    </source>
</evidence>
<dbReference type="PROSITE" id="PS50109">
    <property type="entry name" value="HIS_KIN"/>
    <property type="match status" value="1"/>
</dbReference>
<dbReference type="InterPro" id="IPR036097">
    <property type="entry name" value="HisK_dim/P_sf"/>
</dbReference>
<sequence>MQTRCKSTEPDATDSTDLLRNLTELEQENRALRQSEYMLRSLLETSPEPMVVYDTDGRVSFLNSAFTATFGWSLEELQGRRIDYVPEQYMAQAKETLERCFSGQLVPPFETQRLTKDNRLLDVYISSALFKNDEGQPAGHIVTLNDITQFRRSEKALQRSEALLNNIIEQSPFSTWISDSNGTMIRLNDACRKTLKICDDEVVGKYNILEDSIVEEKGLMPLVRSVFERGTSARFEIDYDSSQLARPELRESVSRILDVTIFPVLDQTGRITNAVVQHIDITERKRAEEALRASEEKYRLVVSKAQEAILVAQDGMLRFVNPKTIENFGYSEEELLNTPFSEFIHPHDREMVLRRHFRRMKGESFPSRYSLRILAKDGTVKWAEMDAAAIYWEQRPAVLVFLTDITERMRMESALKESEQWYRTIVEDSFDGLLVQKGPKIIFVNARLRAMLGYSAGELEGLDHWMVYHPDYQRITRERAADRMAGKEVIHQYEVKLQRKDGTYLDGEISATGLKVQGEPGVQVWIRDISRRKRSEEAQRRLATAVEQAAESVVVTDPDGNIQYVNPAFERISGYSRDEVMGANPRMLKSGQHSPEFYKDLWGTITSGKVWTNRLINKRKDGSIFYEDTTISPVRDLNGKIVNFVAVKRDMTEHVELSKQLFQAQKMEAIGTLAGGIAHDFNNILQVVLGFSELMLDENDFSGIALEDIRKINQAARNGADLVQRLLTFSRKTELQPRPINLNWKIEQIRTVLERTIPKMIEIELVLDRDLAAINGDPTQVEQVLMNLAVNARDAMPEGGRLIIETENLALDDEFCKTHLGASQGHYVLLSVSDTGEGIDKDTLQHIYEPFFTTKGVGEGTGLGLAMVYGIVKQHGGYITCYSEPSQGTVFRLYFPALVSDEDRREAKMRQPSRGGSETILLVDDDELIRDYGARILMQAGYKVITACNGRETVEVYQARGDEISLVILDLIMPEMGGKQCLEALLNIDPTATVVVASGYSARGATKEILATGAKRFVNKPYDMRQVLEVVRSVLDERMARGTGPD</sequence>
<evidence type="ECO:0000259" key="9">
    <source>
        <dbReference type="PROSITE" id="PS50112"/>
    </source>
</evidence>
<dbReference type="SUPFAM" id="SSF55785">
    <property type="entry name" value="PYP-like sensor domain (PAS domain)"/>
    <property type="match status" value="5"/>
</dbReference>
<dbReference type="InterPro" id="IPR001610">
    <property type="entry name" value="PAC"/>
</dbReference>
<dbReference type="CDD" id="cd00130">
    <property type="entry name" value="PAS"/>
    <property type="match status" value="4"/>
</dbReference>
<dbReference type="PROSITE" id="PS50110">
    <property type="entry name" value="RESPONSE_REGULATORY"/>
    <property type="match status" value="1"/>
</dbReference>
<dbReference type="PROSITE" id="PS50113">
    <property type="entry name" value="PAC"/>
    <property type="match status" value="5"/>
</dbReference>
<feature type="domain" description="PAS" evidence="9">
    <location>
        <begin position="35"/>
        <end position="104"/>
    </location>
</feature>
<dbReference type="SUPFAM" id="SSF47384">
    <property type="entry name" value="Homodimeric domain of signal transducing histidine kinase"/>
    <property type="match status" value="1"/>
</dbReference>
<dbReference type="PANTHER" id="PTHR43304:SF1">
    <property type="entry name" value="PAC DOMAIN-CONTAINING PROTEIN"/>
    <property type="match status" value="1"/>
</dbReference>
<dbReference type="InterPro" id="IPR004358">
    <property type="entry name" value="Sig_transdc_His_kin-like_C"/>
</dbReference>
<dbReference type="Proteomes" id="UP000807825">
    <property type="component" value="Unassembled WGS sequence"/>
</dbReference>
<dbReference type="InterPro" id="IPR003661">
    <property type="entry name" value="HisK_dim/P_dom"/>
</dbReference>
<evidence type="ECO:0000259" key="7">
    <source>
        <dbReference type="PROSITE" id="PS50109"/>
    </source>
</evidence>
<gene>
    <name evidence="11" type="ORF">HY912_00975</name>
</gene>
<evidence type="ECO:0000259" key="10">
    <source>
        <dbReference type="PROSITE" id="PS50113"/>
    </source>
</evidence>
<feature type="domain" description="Response regulatory" evidence="8">
    <location>
        <begin position="919"/>
        <end position="1035"/>
    </location>
</feature>
<dbReference type="Pfam" id="PF02518">
    <property type="entry name" value="HATPase_c"/>
    <property type="match status" value="1"/>
</dbReference>
<protein>
    <recommendedName>
        <fullName evidence="2">histidine kinase</fullName>
        <ecNumber evidence="2">2.7.13.3</ecNumber>
    </recommendedName>
</protein>
<dbReference type="SMART" id="SM00091">
    <property type="entry name" value="PAS"/>
    <property type="match status" value="5"/>
</dbReference>
<dbReference type="Gene3D" id="3.30.565.10">
    <property type="entry name" value="Histidine kinase-like ATPase, C-terminal domain"/>
    <property type="match status" value="1"/>
</dbReference>
<feature type="domain" description="PAC" evidence="10">
    <location>
        <begin position="609"/>
        <end position="663"/>
    </location>
</feature>
<feature type="domain" description="Histidine kinase" evidence="7">
    <location>
        <begin position="676"/>
        <end position="899"/>
    </location>
</feature>
<feature type="domain" description="PAS" evidence="9">
    <location>
        <begin position="294"/>
        <end position="363"/>
    </location>
</feature>
<dbReference type="EC" id="2.7.13.3" evidence="2"/>
<dbReference type="InterPro" id="IPR013767">
    <property type="entry name" value="PAS_fold"/>
</dbReference>
<dbReference type="Pfam" id="PF00072">
    <property type="entry name" value="Response_reg"/>
    <property type="match status" value="1"/>
</dbReference>
<dbReference type="InterPro" id="IPR001789">
    <property type="entry name" value="Sig_transdc_resp-reg_receiver"/>
</dbReference>
<evidence type="ECO:0000259" key="8">
    <source>
        <dbReference type="PROSITE" id="PS50110"/>
    </source>
</evidence>
<dbReference type="InterPro" id="IPR036890">
    <property type="entry name" value="HATPase_C_sf"/>
</dbReference>
<dbReference type="EMBL" id="JACRDE010000031">
    <property type="protein sequence ID" value="MBI5248040.1"/>
    <property type="molecule type" value="Genomic_DNA"/>
</dbReference>
<accession>A0A9D6Z1T8</accession>
<evidence type="ECO:0000256" key="6">
    <source>
        <dbReference type="PROSITE-ProRule" id="PRU00169"/>
    </source>
</evidence>
<dbReference type="Pfam" id="PF00989">
    <property type="entry name" value="PAS"/>
    <property type="match status" value="2"/>
</dbReference>
<dbReference type="PANTHER" id="PTHR43304">
    <property type="entry name" value="PHYTOCHROME-LIKE PROTEIN CPH1"/>
    <property type="match status" value="1"/>
</dbReference>
<dbReference type="PRINTS" id="PR00344">
    <property type="entry name" value="BCTRLSENSOR"/>
</dbReference>
<dbReference type="InterPro" id="IPR035965">
    <property type="entry name" value="PAS-like_dom_sf"/>
</dbReference>
<dbReference type="NCBIfam" id="TIGR00229">
    <property type="entry name" value="sensory_box"/>
    <property type="match status" value="5"/>
</dbReference>
<dbReference type="InterPro" id="IPR003594">
    <property type="entry name" value="HATPase_dom"/>
</dbReference>
<dbReference type="InterPro" id="IPR000014">
    <property type="entry name" value="PAS"/>
</dbReference>
<feature type="domain" description="PAS" evidence="9">
    <location>
        <begin position="538"/>
        <end position="582"/>
    </location>
</feature>
<keyword evidence="4" id="KW-0808">Transferase</keyword>
<organism evidence="11 12">
    <name type="scientific">Desulfomonile tiedjei</name>
    <dbReference type="NCBI Taxonomy" id="2358"/>
    <lineage>
        <taxon>Bacteria</taxon>
        <taxon>Pseudomonadati</taxon>
        <taxon>Thermodesulfobacteriota</taxon>
        <taxon>Desulfomonilia</taxon>
        <taxon>Desulfomonilales</taxon>
        <taxon>Desulfomonilaceae</taxon>
        <taxon>Desulfomonile</taxon>
    </lineage>
</organism>
<evidence type="ECO:0000256" key="3">
    <source>
        <dbReference type="ARBA" id="ARBA00022553"/>
    </source>
</evidence>
<dbReference type="Gene3D" id="1.10.287.130">
    <property type="match status" value="1"/>
</dbReference>
<dbReference type="InterPro" id="IPR011006">
    <property type="entry name" value="CheY-like_superfamily"/>
</dbReference>
<comment type="catalytic activity">
    <reaction evidence="1">
        <text>ATP + protein L-histidine = ADP + protein N-phospho-L-histidine.</text>
        <dbReference type="EC" id="2.7.13.3"/>
    </reaction>
</comment>
<feature type="modified residue" description="4-aspartylphosphate" evidence="6">
    <location>
        <position position="970"/>
    </location>
</feature>
<feature type="domain" description="PAS" evidence="9">
    <location>
        <begin position="437"/>
        <end position="487"/>
    </location>
</feature>
<feature type="domain" description="PAC" evidence="10">
    <location>
        <begin position="367"/>
        <end position="417"/>
    </location>
</feature>
<dbReference type="SUPFAM" id="SSF55874">
    <property type="entry name" value="ATPase domain of HSP90 chaperone/DNA topoisomerase II/histidine kinase"/>
    <property type="match status" value="1"/>
</dbReference>
<feature type="domain" description="PAC" evidence="10">
    <location>
        <begin position="491"/>
        <end position="541"/>
    </location>
</feature>
<dbReference type="Pfam" id="PF00512">
    <property type="entry name" value="HisKA"/>
    <property type="match status" value="1"/>
</dbReference>
<dbReference type="SMART" id="SM00448">
    <property type="entry name" value="REC"/>
    <property type="match status" value="1"/>
</dbReference>
<dbReference type="GO" id="GO:0006355">
    <property type="term" value="P:regulation of DNA-templated transcription"/>
    <property type="evidence" value="ECO:0007669"/>
    <property type="project" value="InterPro"/>
</dbReference>
<comment type="caution">
    <text evidence="11">The sequence shown here is derived from an EMBL/GenBank/DDBJ whole genome shotgun (WGS) entry which is preliminary data.</text>
</comment>
<dbReference type="AlphaFoldDB" id="A0A9D6Z1T8"/>
<dbReference type="SMART" id="SM00387">
    <property type="entry name" value="HATPase_c"/>
    <property type="match status" value="1"/>
</dbReference>
<evidence type="ECO:0000256" key="2">
    <source>
        <dbReference type="ARBA" id="ARBA00012438"/>
    </source>
</evidence>
<dbReference type="InterPro" id="IPR005467">
    <property type="entry name" value="His_kinase_dom"/>
</dbReference>
<dbReference type="PROSITE" id="PS50112">
    <property type="entry name" value="PAS"/>
    <property type="match status" value="5"/>
</dbReference>
<dbReference type="InterPro" id="IPR000700">
    <property type="entry name" value="PAS-assoc_C"/>
</dbReference>
<dbReference type="Gene3D" id="3.30.450.20">
    <property type="entry name" value="PAS domain"/>
    <property type="match status" value="5"/>
</dbReference>
<evidence type="ECO:0000313" key="11">
    <source>
        <dbReference type="EMBL" id="MBI5248040.1"/>
    </source>
</evidence>
<feature type="domain" description="PAC" evidence="10">
    <location>
        <begin position="238"/>
        <end position="293"/>
    </location>
</feature>
<reference evidence="11" key="1">
    <citation type="submission" date="2020-07" db="EMBL/GenBank/DDBJ databases">
        <title>Huge and variable diversity of episymbiotic CPR bacteria and DPANN archaea in groundwater ecosystems.</title>
        <authorList>
            <person name="He C.Y."/>
            <person name="Keren R."/>
            <person name="Whittaker M."/>
            <person name="Farag I.F."/>
            <person name="Doudna J."/>
            <person name="Cate J.H.D."/>
            <person name="Banfield J.F."/>
        </authorList>
    </citation>
    <scope>NUCLEOTIDE SEQUENCE</scope>
    <source>
        <strain evidence="11">NC_groundwater_1664_Pr3_B-0.1um_52_9</strain>
    </source>
</reference>
<dbReference type="SMART" id="SM00086">
    <property type="entry name" value="PAC"/>
    <property type="match status" value="5"/>
</dbReference>
<evidence type="ECO:0000256" key="5">
    <source>
        <dbReference type="ARBA" id="ARBA00022777"/>
    </source>
</evidence>
<evidence type="ECO:0000313" key="12">
    <source>
        <dbReference type="Proteomes" id="UP000807825"/>
    </source>
</evidence>
<name>A0A9D6Z1T8_9BACT</name>
<dbReference type="GO" id="GO:0000155">
    <property type="term" value="F:phosphorelay sensor kinase activity"/>
    <property type="evidence" value="ECO:0007669"/>
    <property type="project" value="InterPro"/>
</dbReference>
<feature type="domain" description="PAC" evidence="10">
    <location>
        <begin position="107"/>
        <end position="159"/>
    </location>
</feature>
<keyword evidence="3 6" id="KW-0597">Phosphoprotein</keyword>
<keyword evidence="5" id="KW-0418">Kinase</keyword>
<feature type="domain" description="PAS" evidence="9">
    <location>
        <begin position="160"/>
        <end position="210"/>
    </location>
</feature>
<dbReference type="Pfam" id="PF13426">
    <property type="entry name" value="PAS_9"/>
    <property type="match status" value="3"/>
</dbReference>
<dbReference type="SUPFAM" id="SSF52172">
    <property type="entry name" value="CheY-like"/>
    <property type="match status" value="1"/>
</dbReference>
<dbReference type="Gene3D" id="3.40.50.2300">
    <property type="match status" value="1"/>
</dbReference>